<feature type="compositionally biased region" description="Acidic residues" evidence="1">
    <location>
        <begin position="1"/>
        <end position="19"/>
    </location>
</feature>
<reference evidence="2" key="1">
    <citation type="submission" date="2018-05" db="EMBL/GenBank/DDBJ databases">
        <authorList>
            <person name="Lanie J.A."/>
            <person name="Ng W.-L."/>
            <person name="Kazmierczak K.M."/>
            <person name="Andrzejewski T.M."/>
            <person name="Davidsen T.M."/>
            <person name="Wayne K.J."/>
            <person name="Tettelin H."/>
            <person name="Glass J.I."/>
            <person name="Rusch D."/>
            <person name="Podicherti R."/>
            <person name="Tsui H.-C.T."/>
            <person name="Winkler M.E."/>
        </authorList>
    </citation>
    <scope>NUCLEOTIDE SEQUENCE</scope>
</reference>
<organism evidence="2">
    <name type="scientific">marine metagenome</name>
    <dbReference type="NCBI Taxonomy" id="408172"/>
    <lineage>
        <taxon>unclassified sequences</taxon>
        <taxon>metagenomes</taxon>
        <taxon>ecological metagenomes</taxon>
    </lineage>
</organism>
<gene>
    <name evidence="2" type="ORF">METZ01_LOCUS215902</name>
</gene>
<protein>
    <submittedName>
        <fullName evidence="2">Uncharacterized protein</fullName>
    </submittedName>
</protein>
<name>A0A382FIX9_9ZZZZ</name>
<evidence type="ECO:0000313" key="2">
    <source>
        <dbReference type="EMBL" id="SVB63048.1"/>
    </source>
</evidence>
<feature type="region of interest" description="Disordered" evidence="1">
    <location>
        <begin position="1"/>
        <end position="36"/>
    </location>
</feature>
<feature type="compositionally biased region" description="Polar residues" evidence="1">
    <location>
        <begin position="20"/>
        <end position="36"/>
    </location>
</feature>
<feature type="non-terminal residue" evidence="2">
    <location>
        <position position="247"/>
    </location>
</feature>
<sequence>MAEFEDMVEMDVSEDEENTPEPTQRRQNLVSELQSRVQSAKSFHKKAFEQMKADMEATYKGYADKSWDDDKYVANILQRHVHQRTAALYAKNPKPVAQRRRKLDYDIWDGDEKTLAMARSEIDAAQKQGFQPSPFAAQLVQEFEKVKQQRQMMDKVSESLELLFDYYMNEQRPTFKSQMKGLVRRVITTSVGYVKVGYQREMDRLPEVSVKISDVQAQVDHLRRIAAEAKKGEINDDDAEMEELMLS</sequence>
<dbReference type="EMBL" id="UINC01050279">
    <property type="protein sequence ID" value="SVB63048.1"/>
    <property type="molecule type" value="Genomic_DNA"/>
</dbReference>
<evidence type="ECO:0000256" key="1">
    <source>
        <dbReference type="SAM" id="MobiDB-lite"/>
    </source>
</evidence>
<dbReference type="AlphaFoldDB" id="A0A382FIX9"/>
<accession>A0A382FIX9</accession>
<proteinExistence type="predicted"/>